<protein>
    <submittedName>
        <fullName evidence="7">Uncharacterized protein</fullName>
    </submittedName>
</protein>
<organism evidence="7 8">
    <name type="scientific">Powellomyces hirtus</name>
    <dbReference type="NCBI Taxonomy" id="109895"/>
    <lineage>
        <taxon>Eukaryota</taxon>
        <taxon>Fungi</taxon>
        <taxon>Fungi incertae sedis</taxon>
        <taxon>Chytridiomycota</taxon>
        <taxon>Chytridiomycota incertae sedis</taxon>
        <taxon>Chytridiomycetes</taxon>
        <taxon>Spizellomycetales</taxon>
        <taxon>Powellomycetaceae</taxon>
        <taxon>Powellomyces</taxon>
    </lineage>
</organism>
<evidence type="ECO:0000256" key="2">
    <source>
        <dbReference type="ARBA" id="ARBA00008197"/>
    </source>
</evidence>
<evidence type="ECO:0000256" key="6">
    <source>
        <dbReference type="SAM" id="SignalP"/>
    </source>
</evidence>
<keyword evidence="5" id="KW-0175">Coiled coil</keyword>
<dbReference type="EMBL" id="QEAQ01000059">
    <property type="protein sequence ID" value="TPX57066.1"/>
    <property type="molecule type" value="Genomic_DNA"/>
</dbReference>
<feature type="coiled-coil region" evidence="5">
    <location>
        <begin position="38"/>
        <end position="75"/>
    </location>
</feature>
<comment type="subcellular location">
    <subcellularLocation>
        <location evidence="1">Mitochondrion</location>
    </subcellularLocation>
</comment>
<comment type="similarity">
    <text evidence="2">Belongs to the PET117 family.</text>
</comment>
<keyword evidence="3" id="KW-0809">Transit peptide</keyword>
<evidence type="ECO:0000256" key="5">
    <source>
        <dbReference type="SAM" id="Coils"/>
    </source>
</evidence>
<evidence type="ECO:0000313" key="8">
    <source>
        <dbReference type="Proteomes" id="UP000318582"/>
    </source>
</evidence>
<keyword evidence="4" id="KW-0496">Mitochondrion</keyword>
<comment type="caution">
    <text evidence="7">The sequence shown here is derived from an EMBL/GenBank/DDBJ whole genome shotgun (WGS) entry which is preliminary data.</text>
</comment>
<accession>A0A507DZU1</accession>
<keyword evidence="6" id="KW-0732">Signal</keyword>
<feature type="chain" id="PRO_5021363856" evidence="6">
    <location>
        <begin position="22"/>
        <end position="75"/>
    </location>
</feature>
<dbReference type="InterPro" id="IPR031568">
    <property type="entry name" value="Pet117"/>
</dbReference>
<evidence type="ECO:0000313" key="7">
    <source>
        <dbReference type="EMBL" id="TPX57066.1"/>
    </source>
</evidence>
<evidence type="ECO:0000256" key="3">
    <source>
        <dbReference type="ARBA" id="ARBA00022946"/>
    </source>
</evidence>
<evidence type="ECO:0000256" key="1">
    <source>
        <dbReference type="ARBA" id="ARBA00004173"/>
    </source>
</evidence>
<keyword evidence="8" id="KW-1185">Reference proteome</keyword>
<proteinExistence type="inferred from homology"/>
<dbReference type="Proteomes" id="UP000318582">
    <property type="component" value="Unassembled WGS sequence"/>
</dbReference>
<reference evidence="7 8" key="1">
    <citation type="journal article" date="2019" name="Sci. Rep.">
        <title>Comparative genomics of chytrid fungi reveal insights into the obligate biotrophic and pathogenic lifestyle of Synchytrium endobioticum.</title>
        <authorList>
            <person name="van de Vossenberg B.T.L.H."/>
            <person name="Warris S."/>
            <person name="Nguyen H.D.T."/>
            <person name="van Gent-Pelzer M.P.E."/>
            <person name="Joly D.L."/>
            <person name="van de Geest H.C."/>
            <person name="Bonants P.J.M."/>
            <person name="Smith D.S."/>
            <person name="Levesque C.A."/>
            <person name="van der Lee T.A.J."/>
        </authorList>
    </citation>
    <scope>NUCLEOTIDE SEQUENCE [LARGE SCALE GENOMIC DNA]</scope>
    <source>
        <strain evidence="7 8">CBS 809.83</strain>
    </source>
</reference>
<dbReference type="GO" id="GO:0033617">
    <property type="term" value="P:mitochondrial respiratory chain complex IV assembly"/>
    <property type="evidence" value="ECO:0007669"/>
    <property type="project" value="TreeGrafter"/>
</dbReference>
<dbReference type="PANTHER" id="PTHR28163">
    <property type="entry name" value="PROTEIN PET117 HOMOLOG, MITOCHONDRIAL"/>
    <property type="match status" value="1"/>
</dbReference>
<dbReference type="AlphaFoldDB" id="A0A507DZU1"/>
<gene>
    <name evidence="7" type="ORF">PhCBS80983_g04106</name>
</gene>
<evidence type="ECO:0000256" key="4">
    <source>
        <dbReference type="ARBA" id="ARBA00023128"/>
    </source>
</evidence>
<feature type="signal peptide" evidence="6">
    <location>
        <begin position="1"/>
        <end position="21"/>
    </location>
</feature>
<dbReference type="PANTHER" id="PTHR28163:SF1">
    <property type="entry name" value="PROTEIN PET117 HOMOLOG, MITOCHONDRIAL"/>
    <property type="match status" value="1"/>
</dbReference>
<dbReference type="STRING" id="109895.A0A507DZU1"/>
<sequence length="75" mass="8702">MSTASKVTFALSCLATATTVATIHYMQNLDFKARRVGIVRDDEKRAQRKENVRELERQENLRKQLEKDQHVVEQA</sequence>
<dbReference type="Pfam" id="PF15786">
    <property type="entry name" value="PET117"/>
    <property type="match status" value="1"/>
</dbReference>
<dbReference type="GO" id="GO:0005739">
    <property type="term" value="C:mitochondrion"/>
    <property type="evidence" value="ECO:0007669"/>
    <property type="project" value="UniProtKB-SubCell"/>
</dbReference>
<name>A0A507DZU1_9FUNG</name>